<keyword evidence="2" id="KW-1185">Reference proteome</keyword>
<protein>
    <submittedName>
        <fullName evidence="1">Uncharacterized protein</fullName>
    </submittedName>
</protein>
<evidence type="ECO:0000313" key="2">
    <source>
        <dbReference type="Proteomes" id="UP000199662"/>
    </source>
</evidence>
<name>A0A1H6Y235_9FIRM</name>
<dbReference type="RefSeq" id="WP_091830649.1">
    <property type="nucleotide sequence ID" value="NZ_FNZK01000006.1"/>
</dbReference>
<accession>A0A1H6Y235</accession>
<sequence length="372" mass="39727">MDFKFDLQRFANAPSADNLMLGAGKPYFRRWLNGTPTVLRNLGNVPKFNLTPTIEKIQKFSSMDEGRELYGEAIKSQLYKVTVDLNEITPYNLALGLYGEEGVEKQEAKAISDEVYTVALGSPIAIPYKNIKDVVVSPITALAASMGAAVSYAVTGIPGTAKTTSSGSFTGTVSGSYLITITKANAVQGTITDGEFTWQKGLGGTVSVPTKITGLAQTLDEGVKIAFAPGVSGQDLVVGEIYEIKVIAAGTSYVASKDYILDKSQLRAGIIPVPETSSIPDGAKVKVSYTVPEGLYPKVMGGTVKKIEGDLLFIGDPSMGRAYVGEFWHVLISPSGDIGLIGDDWGVFTVEMTVMADRINHPDEPFFKLTNA</sequence>
<organism evidence="1 2">
    <name type="scientific">Propionispira arboris</name>
    <dbReference type="NCBI Taxonomy" id="84035"/>
    <lineage>
        <taxon>Bacteria</taxon>
        <taxon>Bacillati</taxon>
        <taxon>Bacillota</taxon>
        <taxon>Negativicutes</taxon>
        <taxon>Selenomonadales</taxon>
        <taxon>Selenomonadaceae</taxon>
        <taxon>Propionispira</taxon>
    </lineage>
</organism>
<gene>
    <name evidence="1" type="ORF">SAMN05660742_10677</name>
</gene>
<dbReference type="AlphaFoldDB" id="A0A1H6Y235"/>
<dbReference type="EMBL" id="FNZK01000006">
    <property type="protein sequence ID" value="SEJ35321.1"/>
    <property type="molecule type" value="Genomic_DNA"/>
</dbReference>
<dbReference type="Proteomes" id="UP000199662">
    <property type="component" value="Unassembled WGS sequence"/>
</dbReference>
<evidence type="ECO:0000313" key="1">
    <source>
        <dbReference type="EMBL" id="SEJ35321.1"/>
    </source>
</evidence>
<reference evidence="1 2" key="1">
    <citation type="submission" date="2016-10" db="EMBL/GenBank/DDBJ databases">
        <authorList>
            <person name="de Groot N.N."/>
        </authorList>
    </citation>
    <scope>NUCLEOTIDE SEQUENCE [LARGE SCALE GENOMIC DNA]</scope>
    <source>
        <strain evidence="1 2">DSM 2179</strain>
    </source>
</reference>
<proteinExistence type="predicted"/>
<dbReference type="STRING" id="84035.SAMN05660742_10677"/>